<proteinExistence type="predicted"/>
<evidence type="ECO:0000313" key="2">
    <source>
        <dbReference type="EMBL" id="KAK1937469.1"/>
    </source>
</evidence>
<gene>
    <name evidence="2" type="ORF">X943_002080</name>
</gene>
<reference evidence="2" key="1">
    <citation type="journal article" date="2014" name="Nucleic Acids Res.">
        <title>The evolutionary dynamics of variant antigen genes in Babesia reveal a history of genomic innovation underlying host-parasite interaction.</title>
        <authorList>
            <person name="Jackson A.P."/>
            <person name="Otto T.D."/>
            <person name="Darby A."/>
            <person name="Ramaprasad A."/>
            <person name="Xia D."/>
            <person name="Echaide I.E."/>
            <person name="Farber M."/>
            <person name="Gahlot S."/>
            <person name="Gamble J."/>
            <person name="Gupta D."/>
            <person name="Gupta Y."/>
            <person name="Jackson L."/>
            <person name="Malandrin L."/>
            <person name="Malas T.B."/>
            <person name="Moussa E."/>
            <person name="Nair M."/>
            <person name="Reid A.J."/>
            <person name="Sanders M."/>
            <person name="Sharma J."/>
            <person name="Tracey A."/>
            <person name="Quail M.A."/>
            <person name="Weir W."/>
            <person name="Wastling J.M."/>
            <person name="Hall N."/>
            <person name="Willadsen P."/>
            <person name="Lingelbach K."/>
            <person name="Shiels B."/>
            <person name="Tait A."/>
            <person name="Berriman M."/>
            <person name="Allred D.R."/>
            <person name="Pain A."/>
        </authorList>
    </citation>
    <scope>NUCLEOTIDE SEQUENCE</scope>
    <source>
        <strain evidence="2">1802A</strain>
    </source>
</reference>
<organism evidence="2 3">
    <name type="scientific">Babesia divergens</name>
    <dbReference type="NCBI Taxonomy" id="32595"/>
    <lineage>
        <taxon>Eukaryota</taxon>
        <taxon>Sar</taxon>
        <taxon>Alveolata</taxon>
        <taxon>Apicomplexa</taxon>
        <taxon>Aconoidasida</taxon>
        <taxon>Piroplasmida</taxon>
        <taxon>Babesiidae</taxon>
        <taxon>Babesia</taxon>
    </lineage>
</organism>
<dbReference type="EMBL" id="JAHBMH010000033">
    <property type="protein sequence ID" value="KAK1937469.1"/>
    <property type="molecule type" value="Genomic_DNA"/>
</dbReference>
<feature type="compositionally biased region" description="Acidic residues" evidence="1">
    <location>
        <begin position="250"/>
        <end position="262"/>
    </location>
</feature>
<name>A0AAD9GFE4_BABDI</name>
<evidence type="ECO:0000313" key="3">
    <source>
        <dbReference type="Proteomes" id="UP001195914"/>
    </source>
</evidence>
<feature type="region of interest" description="Disordered" evidence="1">
    <location>
        <begin position="241"/>
        <end position="262"/>
    </location>
</feature>
<accession>A0AAD9GFE4</accession>
<protein>
    <submittedName>
        <fullName evidence="2">Uncharacterized protein</fullName>
    </submittedName>
</protein>
<sequence length="290" mass="34036">MTYIRAFTTLSDVATRPVWKVKQTYYHKLWHALTAHRWHEFERLLSEMRFRNIHLDEVTYTLKAHYCILNPHKPSMNCYLVLEEMKQALAHPAVIRMNENLINSYFELEELKCQPPFALWQNFTKLIWQTSFRLNRQRMRNLKQSLLNMDPNDVMQLNDEVLSRFTLLTSLQDVAALAQDEFLHAMFSSTLTIDEIYDEPIAICDPGSDESQLSQEHQMHAEVSALERPADTALEEGVEIDHTTEASESSSEECLDYEYGENEDDIEYEYVYEKRGGYREHSTTVSSDSF</sequence>
<comment type="caution">
    <text evidence="2">The sequence shown here is derived from an EMBL/GenBank/DDBJ whole genome shotgun (WGS) entry which is preliminary data.</text>
</comment>
<keyword evidence="3" id="KW-1185">Reference proteome</keyword>
<reference evidence="2" key="2">
    <citation type="submission" date="2021-05" db="EMBL/GenBank/DDBJ databases">
        <authorList>
            <person name="Pain A."/>
        </authorList>
    </citation>
    <scope>NUCLEOTIDE SEQUENCE</scope>
    <source>
        <strain evidence="2">1802A</strain>
    </source>
</reference>
<dbReference type="Proteomes" id="UP001195914">
    <property type="component" value="Unassembled WGS sequence"/>
</dbReference>
<evidence type="ECO:0000256" key="1">
    <source>
        <dbReference type="SAM" id="MobiDB-lite"/>
    </source>
</evidence>
<dbReference type="AlphaFoldDB" id="A0AAD9GFE4"/>